<evidence type="ECO:0000256" key="5">
    <source>
        <dbReference type="ARBA" id="ARBA00022692"/>
    </source>
</evidence>
<dbReference type="GO" id="GO:0005886">
    <property type="term" value="C:plasma membrane"/>
    <property type="evidence" value="ECO:0007669"/>
    <property type="project" value="UniProtKB-SubCell"/>
</dbReference>
<dbReference type="GO" id="GO:0009234">
    <property type="term" value="P:menaquinone biosynthetic process"/>
    <property type="evidence" value="ECO:0007669"/>
    <property type="project" value="UniProtKB-UniRule"/>
</dbReference>
<feature type="transmembrane region" description="Helical" evidence="8">
    <location>
        <begin position="351"/>
        <end position="371"/>
    </location>
</feature>
<dbReference type="PANTHER" id="PTHR13929:SF0">
    <property type="entry name" value="UBIA PRENYLTRANSFERASE DOMAIN-CONTAINING PROTEIN 1"/>
    <property type="match status" value="1"/>
</dbReference>
<sequence length="419" mass="44999">MSQQELTNKEQPAKELEIAEHSDTISNGKGKKQGESEIKASSQIVTAESVQAEEVPTIPLGSLQTLSTLQPEVSVHSVEASEAVSTPTPLVAQPAEYRRSVSEWSRIWWEGMRPRYLILSAMPFLLGSVLALVHILSLRGPLGLGQWHPQRFLVGLLAVVLLQLGANLINDYYDYLRGIDTSNTLGPGKLIQQGLIKPTHVLAFGLVLLAGGSLLGLLLALAAGWPLLLFGLLGLLAAYFYSATRRALSSLMLGLPVAFCVYGPLITVGAYYLQQAQLSGQVLLYSLMPGLLATAFVHVNDMRDVEDDAQAGKRTLANTLGLGLNRVLFLALLGGAYLVLLIIGLPHNAPHLALIALWTLPTLVVVVSGIVRTDLASGLHLVLRETLKLEAWFIALLVVGLLLSAILPILPQVPSLALP</sequence>
<evidence type="ECO:0000256" key="9">
    <source>
        <dbReference type="NCBIfam" id="TIGR00751"/>
    </source>
</evidence>
<feature type="transmembrane region" description="Helical" evidence="8">
    <location>
        <begin position="391"/>
        <end position="410"/>
    </location>
</feature>
<dbReference type="Proteomes" id="UP000248706">
    <property type="component" value="Unassembled WGS sequence"/>
</dbReference>
<keyword evidence="5 8" id="KW-0812">Transmembrane</keyword>
<gene>
    <name evidence="8" type="primary">menA</name>
    <name evidence="11" type="ORF">A4R35_17780</name>
</gene>
<proteinExistence type="inferred from homology"/>
<keyword evidence="2 8" id="KW-0474">Menaquinone biosynthesis</keyword>
<dbReference type="GO" id="GO:0046428">
    <property type="term" value="F:1,4-dihydroxy-2-naphthoate polyprenyltransferase activity"/>
    <property type="evidence" value="ECO:0007669"/>
    <property type="project" value="UniProtKB-UniRule"/>
</dbReference>
<feature type="transmembrane region" description="Helical" evidence="8">
    <location>
        <begin position="116"/>
        <end position="138"/>
    </location>
</feature>
<keyword evidence="6 8" id="KW-1133">Transmembrane helix</keyword>
<feature type="region of interest" description="Disordered" evidence="10">
    <location>
        <begin position="1"/>
        <end position="42"/>
    </location>
</feature>
<dbReference type="NCBIfam" id="TIGR00751">
    <property type="entry name" value="menA"/>
    <property type="match status" value="1"/>
</dbReference>
<feature type="transmembrane region" description="Helical" evidence="8">
    <location>
        <begin position="201"/>
        <end position="221"/>
    </location>
</feature>
<keyword evidence="7 8" id="KW-0472">Membrane</keyword>
<feature type="transmembrane region" description="Helical" evidence="8">
    <location>
        <begin position="227"/>
        <end position="244"/>
    </location>
</feature>
<protein>
    <recommendedName>
        <fullName evidence="8 9">1,4-dihydroxy-2-naphthoate octaprenyltransferase</fullName>
        <shortName evidence="8">DHNA-octaprenyltransferase</shortName>
        <ecNumber evidence="8 9">2.5.1.74</ecNumber>
    </recommendedName>
</protein>
<comment type="similarity">
    <text evidence="8">Belongs to the MenA family. Type 1 subfamily.</text>
</comment>
<comment type="caution">
    <text evidence="11">The sequence shown here is derived from an EMBL/GenBank/DDBJ whole genome shotgun (WGS) entry which is preliminary data.</text>
</comment>
<dbReference type="EC" id="2.5.1.74" evidence="8 9"/>
<dbReference type="OrthoDB" id="9767568at2"/>
<feature type="compositionally biased region" description="Basic and acidic residues" evidence="10">
    <location>
        <begin position="7"/>
        <end position="23"/>
    </location>
</feature>
<reference evidence="11 12" key="1">
    <citation type="submission" date="2016-08" db="EMBL/GenBank/DDBJ databases">
        <title>Analysis of Carbohydrate Active Enzymes in Thermogemmatispora T81 Reveals Carbohydrate Degradation Ability.</title>
        <authorList>
            <person name="Tomazini A."/>
            <person name="Lal S."/>
            <person name="Stott M."/>
            <person name="Henrissat B."/>
            <person name="Polikarpov I."/>
            <person name="Sparling R."/>
            <person name="Levin D.B."/>
        </authorList>
    </citation>
    <scope>NUCLEOTIDE SEQUENCE [LARGE SCALE GENOMIC DNA]</scope>
    <source>
        <strain evidence="11 12">T81</strain>
    </source>
</reference>
<dbReference type="InterPro" id="IPR044878">
    <property type="entry name" value="UbiA_sf"/>
</dbReference>
<comment type="pathway">
    <text evidence="8">Quinol/quinone metabolism; menaquinone biosynthesis; menaquinol from 1,4-dihydroxy-2-naphthoate: step 1/2.</text>
</comment>
<evidence type="ECO:0000256" key="2">
    <source>
        <dbReference type="ARBA" id="ARBA00022428"/>
    </source>
</evidence>
<keyword evidence="12" id="KW-1185">Reference proteome</keyword>
<dbReference type="RefSeq" id="WP_112431719.1">
    <property type="nucleotide sequence ID" value="NZ_MCIF01000002.1"/>
</dbReference>
<accession>A0A328VMC8</accession>
<evidence type="ECO:0000256" key="3">
    <source>
        <dbReference type="ARBA" id="ARBA00022475"/>
    </source>
</evidence>
<evidence type="ECO:0000256" key="1">
    <source>
        <dbReference type="ARBA" id="ARBA00004141"/>
    </source>
</evidence>
<organism evidence="11 12">
    <name type="scientific">Thermogemmatispora tikiterensis</name>
    <dbReference type="NCBI Taxonomy" id="1825093"/>
    <lineage>
        <taxon>Bacteria</taxon>
        <taxon>Bacillati</taxon>
        <taxon>Chloroflexota</taxon>
        <taxon>Ktedonobacteria</taxon>
        <taxon>Thermogemmatisporales</taxon>
        <taxon>Thermogemmatisporaceae</taxon>
        <taxon>Thermogemmatispora</taxon>
    </lineage>
</organism>
<comment type="catalytic activity">
    <reaction evidence="8">
        <text>an all-trans-polyprenyl diphosphate + 1,4-dihydroxy-2-naphthoate + H(+) = a 2-demethylmenaquinol + CO2 + diphosphate</text>
        <dbReference type="Rhea" id="RHEA:26478"/>
        <dbReference type="Rhea" id="RHEA-COMP:9563"/>
        <dbReference type="Rhea" id="RHEA-COMP:9564"/>
        <dbReference type="ChEBI" id="CHEBI:11173"/>
        <dbReference type="ChEBI" id="CHEBI:15378"/>
        <dbReference type="ChEBI" id="CHEBI:16526"/>
        <dbReference type="ChEBI" id="CHEBI:33019"/>
        <dbReference type="ChEBI" id="CHEBI:55437"/>
        <dbReference type="ChEBI" id="CHEBI:58914"/>
        <dbReference type="EC" id="2.5.1.74"/>
    </reaction>
</comment>
<dbReference type="InterPro" id="IPR004657">
    <property type="entry name" value="MenA"/>
</dbReference>
<dbReference type="AlphaFoldDB" id="A0A328VMC8"/>
<feature type="transmembrane region" description="Helical" evidence="8">
    <location>
        <begin position="278"/>
        <end position="299"/>
    </location>
</feature>
<evidence type="ECO:0000256" key="10">
    <source>
        <dbReference type="SAM" id="MobiDB-lite"/>
    </source>
</evidence>
<dbReference type="InterPro" id="IPR026046">
    <property type="entry name" value="UBIAD1"/>
</dbReference>
<dbReference type="CDD" id="cd13962">
    <property type="entry name" value="PT_UbiA_UBIAD1"/>
    <property type="match status" value="1"/>
</dbReference>
<keyword evidence="4 8" id="KW-0808">Transferase</keyword>
<evidence type="ECO:0000256" key="4">
    <source>
        <dbReference type="ARBA" id="ARBA00022679"/>
    </source>
</evidence>
<evidence type="ECO:0000313" key="12">
    <source>
        <dbReference type="Proteomes" id="UP000248706"/>
    </source>
</evidence>
<feature type="transmembrane region" description="Helical" evidence="8">
    <location>
        <begin position="251"/>
        <end position="272"/>
    </location>
</feature>
<dbReference type="GO" id="GO:0042371">
    <property type="term" value="P:vitamin K biosynthetic process"/>
    <property type="evidence" value="ECO:0007669"/>
    <property type="project" value="TreeGrafter"/>
</dbReference>
<evidence type="ECO:0000256" key="6">
    <source>
        <dbReference type="ARBA" id="ARBA00022989"/>
    </source>
</evidence>
<keyword evidence="3 8" id="KW-1003">Cell membrane</keyword>
<evidence type="ECO:0000313" key="11">
    <source>
        <dbReference type="EMBL" id="RAQ97392.1"/>
    </source>
</evidence>
<dbReference type="Pfam" id="PF01040">
    <property type="entry name" value="UbiA"/>
    <property type="match status" value="1"/>
</dbReference>
<feature type="transmembrane region" description="Helical" evidence="8">
    <location>
        <begin position="150"/>
        <end position="169"/>
    </location>
</feature>
<dbReference type="EMBL" id="MCIF01000002">
    <property type="protein sequence ID" value="RAQ97392.1"/>
    <property type="molecule type" value="Genomic_DNA"/>
</dbReference>
<comment type="function">
    <text evidence="8">Conversion of 1,4-dihydroxy-2-naphthoate (DHNA) to demethylmenaquinone (DMK).</text>
</comment>
<dbReference type="UniPathway" id="UPA00079">
    <property type="reaction ID" value="UER00168"/>
</dbReference>
<dbReference type="PANTHER" id="PTHR13929">
    <property type="entry name" value="1,4-DIHYDROXY-2-NAPHTHOATE OCTAPRENYLTRANSFERASE"/>
    <property type="match status" value="1"/>
</dbReference>
<evidence type="ECO:0000256" key="7">
    <source>
        <dbReference type="ARBA" id="ARBA00023136"/>
    </source>
</evidence>
<evidence type="ECO:0000256" key="8">
    <source>
        <dbReference type="HAMAP-Rule" id="MF_01937"/>
    </source>
</evidence>
<dbReference type="InterPro" id="IPR000537">
    <property type="entry name" value="UbiA_prenyltransferase"/>
</dbReference>
<comment type="subcellular location">
    <subcellularLocation>
        <location evidence="8">Cell membrane</location>
        <topology evidence="8">Multi-pass membrane protein</topology>
    </subcellularLocation>
    <subcellularLocation>
        <location evidence="1">Membrane</location>
        <topology evidence="1">Multi-pass membrane protein</topology>
    </subcellularLocation>
</comment>
<name>A0A328VMC8_9CHLR</name>
<feature type="transmembrane region" description="Helical" evidence="8">
    <location>
        <begin position="320"/>
        <end position="345"/>
    </location>
</feature>
<dbReference type="Gene3D" id="1.10.357.140">
    <property type="entry name" value="UbiA prenyltransferase"/>
    <property type="match status" value="1"/>
</dbReference>
<dbReference type="HAMAP" id="MF_01937">
    <property type="entry name" value="MenA_1"/>
    <property type="match status" value="1"/>
</dbReference>